<dbReference type="Pfam" id="PF01965">
    <property type="entry name" value="DJ-1_PfpI"/>
    <property type="match status" value="1"/>
</dbReference>
<dbReference type="Proteomes" id="UP000242444">
    <property type="component" value="Unassembled WGS sequence"/>
</dbReference>
<name>A0A263CYD6_9PSEU</name>
<comment type="caution">
    <text evidence="2">The sequence shown here is derived from an EMBL/GenBank/DDBJ whole genome shotgun (WGS) entry which is preliminary data.</text>
</comment>
<dbReference type="Gene3D" id="3.40.50.880">
    <property type="match status" value="1"/>
</dbReference>
<dbReference type="PANTHER" id="PTHR43130:SF3">
    <property type="entry name" value="HTH-TYPE TRANSCRIPTIONAL REGULATOR RV1931C"/>
    <property type="match status" value="1"/>
</dbReference>
<dbReference type="PANTHER" id="PTHR43130">
    <property type="entry name" value="ARAC-FAMILY TRANSCRIPTIONAL REGULATOR"/>
    <property type="match status" value="1"/>
</dbReference>
<dbReference type="GO" id="GO:0016740">
    <property type="term" value="F:transferase activity"/>
    <property type="evidence" value="ECO:0007669"/>
    <property type="project" value="UniProtKB-KW"/>
</dbReference>
<dbReference type="InterPro" id="IPR052158">
    <property type="entry name" value="INH-QAR"/>
</dbReference>
<keyword evidence="2" id="KW-0808">Transferase</keyword>
<proteinExistence type="predicted"/>
<evidence type="ECO:0000313" key="3">
    <source>
        <dbReference type="Proteomes" id="UP000242444"/>
    </source>
</evidence>
<dbReference type="EMBL" id="NKYE01000015">
    <property type="protein sequence ID" value="OZM71170.1"/>
    <property type="molecule type" value="Genomic_DNA"/>
</dbReference>
<evidence type="ECO:0000313" key="2">
    <source>
        <dbReference type="EMBL" id="OZM71170.1"/>
    </source>
</evidence>
<dbReference type="CDD" id="cd03140">
    <property type="entry name" value="GATase1_PfpI_3"/>
    <property type="match status" value="1"/>
</dbReference>
<dbReference type="InterPro" id="IPR029062">
    <property type="entry name" value="Class_I_gatase-like"/>
</dbReference>
<accession>A0A263CYD6</accession>
<dbReference type="SUPFAM" id="SSF52317">
    <property type="entry name" value="Class I glutamine amidotransferase-like"/>
    <property type="match status" value="1"/>
</dbReference>
<dbReference type="OrthoDB" id="6003696at2"/>
<feature type="domain" description="DJ-1/PfpI" evidence="1">
    <location>
        <begin position="2"/>
        <end position="166"/>
    </location>
</feature>
<keyword evidence="3" id="KW-1185">Reference proteome</keyword>
<dbReference type="InParanoid" id="A0A263CYD6"/>
<sequence length="205" mass="21459">MDTLADWETGYLTAELNSGRCFAVPGTNLPVRTVGLTPDPVTTMGGIRIVPEVVIGDLPAAAVAVLILPGGETWLEPRHDPVLALAADLLAAGTPVAAICGATMALGNAGMLDERRHTSNDPGTLREMCQGYAGASRYADEPAVTDGDLVTSSGLAPVEFARETLARLGVFSPATLAAWYRLMTERSPEAFAALTDSLPRTDPVR</sequence>
<dbReference type="InterPro" id="IPR002818">
    <property type="entry name" value="DJ-1/PfpI"/>
</dbReference>
<evidence type="ECO:0000259" key="1">
    <source>
        <dbReference type="Pfam" id="PF01965"/>
    </source>
</evidence>
<protein>
    <submittedName>
        <fullName evidence="2">Glutamine amidotransferase</fullName>
    </submittedName>
</protein>
<keyword evidence="2" id="KW-0315">Glutamine amidotransferase</keyword>
<organism evidence="2 3">
    <name type="scientific">Amycolatopsis antarctica</name>
    <dbReference type="NCBI Taxonomy" id="1854586"/>
    <lineage>
        <taxon>Bacteria</taxon>
        <taxon>Bacillati</taxon>
        <taxon>Actinomycetota</taxon>
        <taxon>Actinomycetes</taxon>
        <taxon>Pseudonocardiales</taxon>
        <taxon>Pseudonocardiaceae</taxon>
        <taxon>Amycolatopsis</taxon>
    </lineage>
</organism>
<reference evidence="2 3" key="1">
    <citation type="submission" date="2017-07" db="EMBL/GenBank/DDBJ databases">
        <title>Amycolatopsis antarcticus sp. nov., isolated from the surface of an Antarcticus brown macroalga.</title>
        <authorList>
            <person name="Wang J."/>
            <person name="Leiva S."/>
            <person name="Huang J."/>
            <person name="Huang Y."/>
        </authorList>
    </citation>
    <scope>NUCLEOTIDE SEQUENCE [LARGE SCALE GENOMIC DNA]</scope>
    <source>
        <strain evidence="2 3">AU-G6</strain>
    </source>
</reference>
<gene>
    <name evidence="2" type="ORF">CFN78_21480</name>
</gene>
<dbReference type="AlphaFoldDB" id="A0A263CYD6"/>